<dbReference type="AlphaFoldDB" id="A0A0L6UFR5"/>
<comment type="caution">
    <text evidence="1">The sequence shown here is derived from an EMBL/GenBank/DDBJ whole genome shotgun (WGS) entry which is preliminary data.</text>
</comment>
<dbReference type="OrthoDB" id="642193at2759"/>
<dbReference type="Proteomes" id="UP000037035">
    <property type="component" value="Unassembled WGS sequence"/>
</dbReference>
<organism evidence="1 2">
    <name type="scientific">Puccinia sorghi</name>
    <dbReference type="NCBI Taxonomy" id="27349"/>
    <lineage>
        <taxon>Eukaryota</taxon>
        <taxon>Fungi</taxon>
        <taxon>Dikarya</taxon>
        <taxon>Basidiomycota</taxon>
        <taxon>Pucciniomycotina</taxon>
        <taxon>Pucciniomycetes</taxon>
        <taxon>Pucciniales</taxon>
        <taxon>Pucciniaceae</taxon>
        <taxon>Puccinia</taxon>
    </lineage>
</organism>
<reference evidence="1 2" key="1">
    <citation type="submission" date="2015-08" db="EMBL/GenBank/DDBJ databases">
        <title>Next Generation Sequencing and Analysis of the Genome of Puccinia sorghi L Schw, the Causal Agent of Maize Common Rust.</title>
        <authorList>
            <person name="Rochi L."/>
            <person name="Burguener G."/>
            <person name="Darino M."/>
            <person name="Turjanski A."/>
            <person name="Kreff E."/>
            <person name="Dieguez M.J."/>
            <person name="Sacco F."/>
        </authorList>
    </citation>
    <scope>NUCLEOTIDE SEQUENCE [LARGE SCALE GENOMIC DNA]</scope>
    <source>
        <strain evidence="1 2">RO10H11247</strain>
    </source>
</reference>
<protein>
    <submittedName>
        <fullName evidence="1">Uncharacterized protein</fullName>
    </submittedName>
</protein>
<sequence>MMIHLATIGGGATDPKSLNLFKELLCATRLTTNQSLQENSYKCVSNSFTYAALIAHVHCDPLRLVIFLFARNYGEFVAMSKDIATLENEILELKCVLEEFKTPPNDLNMGLGMTTKSSLSEGGKEFHCGCQWTLLELPWETVEAQPDLTYQRPSKPSISFYSTTVFAIQKRSHSATAKAKLMAEKCFNLAQILIISPMHSRFNTIRKRLFCTLMNHGGNGAQETQAKCHGFWIPHFAASVFPMIHPSKIDSSALFHCIYIGIQTSILSQSVIILTRIRECRHPASIRQVARLETSWMRCQAGASEWSADEPKVGKVVGQLEGQIEVRAQELADRLLSESAEKSVKKAHELVRTVALLGRLAGPFAPVDRAMQSEHFRRQIGRIKFEDKKIKREKRITRKKNKNNEKRKIKNKTRKKKKIDFIDPVRGCVDKVESTQSGNESTKMCRPPPGVGSNTFKIMLTPGGATSTLLEIQSAYCDIESTTANTISQERCRGKTGSRSIAKRGSGFGQWGDLRLKVVAGAMESEGKCNLRTPLPVVLDSGQDLQPTQTPLFLLPN</sequence>
<dbReference type="STRING" id="27349.A0A0L6UFR5"/>
<accession>A0A0L6UFR5</accession>
<evidence type="ECO:0000313" key="1">
    <source>
        <dbReference type="EMBL" id="KNZ46645.1"/>
    </source>
</evidence>
<dbReference type="VEuPathDB" id="FungiDB:VP01_709g3"/>
<evidence type="ECO:0000313" key="2">
    <source>
        <dbReference type="Proteomes" id="UP000037035"/>
    </source>
</evidence>
<gene>
    <name evidence="1" type="ORF">VP01_709g3</name>
</gene>
<proteinExistence type="predicted"/>
<dbReference type="EMBL" id="LAVV01012494">
    <property type="protein sequence ID" value="KNZ46645.1"/>
    <property type="molecule type" value="Genomic_DNA"/>
</dbReference>
<keyword evidence="2" id="KW-1185">Reference proteome</keyword>
<name>A0A0L6UFR5_9BASI</name>